<dbReference type="PROSITE" id="PS51219">
    <property type="entry name" value="DPCK"/>
    <property type="match status" value="1"/>
</dbReference>
<keyword evidence="4 5" id="KW-0173">Coenzyme A biosynthesis</keyword>
<evidence type="ECO:0000256" key="6">
    <source>
        <dbReference type="NCBIfam" id="TIGR00152"/>
    </source>
</evidence>
<keyword evidence="8" id="KW-1185">Reference proteome</keyword>
<feature type="binding site" evidence="5">
    <location>
        <begin position="11"/>
        <end position="16"/>
    </location>
    <ligand>
        <name>ATP</name>
        <dbReference type="ChEBI" id="CHEBI:30616"/>
    </ligand>
</feature>
<dbReference type="SUPFAM" id="SSF52540">
    <property type="entry name" value="P-loop containing nucleoside triphosphate hydrolases"/>
    <property type="match status" value="1"/>
</dbReference>
<comment type="catalytic activity">
    <reaction evidence="5">
        <text>3'-dephospho-CoA + ATP = ADP + CoA + H(+)</text>
        <dbReference type="Rhea" id="RHEA:18245"/>
        <dbReference type="ChEBI" id="CHEBI:15378"/>
        <dbReference type="ChEBI" id="CHEBI:30616"/>
        <dbReference type="ChEBI" id="CHEBI:57287"/>
        <dbReference type="ChEBI" id="CHEBI:57328"/>
        <dbReference type="ChEBI" id="CHEBI:456216"/>
        <dbReference type="EC" id="2.7.1.24"/>
    </reaction>
</comment>
<keyword evidence="5 7" id="KW-0418">Kinase</keyword>
<evidence type="ECO:0000313" key="8">
    <source>
        <dbReference type="Proteomes" id="UP000626210"/>
    </source>
</evidence>
<comment type="subcellular location">
    <subcellularLocation>
        <location evidence="5">Cytoplasm</location>
    </subcellularLocation>
</comment>
<evidence type="ECO:0000256" key="2">
    <source>
        <dbReference type="ARBA" id="ARBA00022741"/>
    </source>
</evidence>
<comment type="pathway">
    <text evidence="5">Cofactor biosynthesis; coenzyme A biosynthesis; CoA from (R)-pantothenate: step 5/5.</text>
</comment>
<reference evidence="8" key="1">
    <citation type="journal article" date="2019" name="Int. J. Syst. Evol. Microbiol.">
        <title>The Global Catalogue of Microorganisms (GCM) 10K type strain sequencing project: providing services to taxonomists for standard genome sequencing and annotation.</title>
        <authorList>
            <consortium name="The Broad Institute Genomics Platform"/>
            <consortium name="The Broad Institute Genome Sequencing Center for Infectious Disease"/>
            <person name="Wu L."/>
            <person name="Ma J."/>
        </authorList>
    </citation>
    <scope>NUCLEOTIDE SEQUENCE [LARGE SCALE GENOMIC DNA]</scope>
    <source>
        <strain evidence="8">KCTC 23314</strain>
    </source>
</reference>
<evidence type="ECO:0000256" key="4">
    <source>
        <dbReference type="ARBA" id="ARBA00022993"/>
    </source>
</evidence>
<protein>
    <recommendedName>
        <fullName evidence="5 6">Dephospho-CoA kinase</fullName>
        <ecNumber evidence="5 6">2.7.1.24</ecNumber>
    </recommendedName>
    <alternativeName>
        <fullName evidence="5">Dephosphocoenzyme A kinase</fullName>
    </alternativeName>
</protein>
<dbReference type="Gene3D" id="3.40.50.300">
    <property type="entry name" value="P-loop containing nucleotide triphosphate hydrolases"/>
    <property type="match status" value="1"/>
</dbReference>
<evidence type="ECO:0000256" key="3">
    <source>
        <dbReference type="ARBA" id="ARBA00022840"/>
    </source>
</evidence>
<dbReference type="InterPro" id="IPR001977">
    <property type="entry name" value="Depp_CoAkinase"/>
</dbReference>
<keyword evidence="5" id="KW-0808">Transferase</keyword>
<comment type="caution">
    <text evidence="7">The sequence shown here is derived from an EMBL/GenBank/DDBJ whole genome shotgun (WGS) entry which is preliminary data.</text>
</comment>
<organism evidence="7 8">
    <name type="scientific">Pseudorhodoferax aquiterrae</name>
    <dbReference type="NCBI Taxonomy" id="747304"/>
    <lineage>
        <taxon>Bacteria</taxon>
        <taxon>Pseudomonadati</taxon>
        <taxon>Pseudomonadota</taxon>
        <taxon>Betaproteobacteria</taxon>
        <taxon>Burkholderiales</taxon>
        <taxon>Comamonadaceae</taxon>
    </lineage>
</organism>
<evidence type="ECO:0000256" key="1">
    <source>
        <dbReference type="ARBA" id="ARBA00009018"/>
    </source>
</evidence>
<comment type="function">
    <text evidence="5">Catalyzes the phosphorylation of the 3'-hydroxyl group of dephosphocoenzyme A to form coenzyme A.</text>
</comment>
<proteinExistence type="inferred from homology"/>
<keyword evidence="2 5" id="KW-0547">Nucleotide-binding</keyword>
<dbReference type="Pfam" id="PF01121">
    <property type="entry name" value="CoaE"/>
    <property type="match status" value="1"/>
</dbReference>
<dbReference type="RefSeq" id="WP_189685124.1">
    <property type="nucleotide sequence ID" value="NZ_BMYK01000001.1"/>
</dbReference>
<dbReference type="HAMAP" id="MF_00376">
    <property type="entry name" value="Dephospho_CoA_kinase"/>
    <property type="match status" value="1"/>
</dbReference>
<dbReference type="EMBL" id="BMYK01000001">
    <property type="protein sequence ID" value="GHC68772.1"/>
    <property type="molecule type" value="Genomic_DNA"/>
</dbReference>
<evidence type="ECO:0000313" key="7">
    <source>
        <dbReference type="EMBL" id="GHC68772.1"/>
    </source>
</evidence>
<evidence type="ECO:0000256" key="5">
    <source>
        <dbReference type="HAMAP-Rule" id="MF_00376"/>
    </source>
</evidence>
<dbReference type="GO" id="GO:0016301">
    <property type="term" value="F:kinase activity"/>
    <property type="evidence" value="ECO:0007669"/>
    <property type="project" value="UniProtKB-KW"/>
</dbReference>
<accession>A0ABQ3FUJ5</accession>
<dbReference type="InterPro" id="IPR027417">
    <property type="entry name" value="P-loop_NTPase"/>
</dbReference>
<dbReference type="Proteomes" id="UP000626210">
    <property type="component" value="Unassembled WGS sequence"/>
</dbReference>
<dbReference type="EC" id="2.7.1.24" evidence="5 6"/>
<gene>
    <name evidence="5 7" type="primary">coaE</name>
    <name evidence="7" type="ORF">GCM10007320_01480</name>
</gene>
<keyword evidence="5" id="KW-0963">Cytoplasm</keyword>
<dbReference type="PANTHER" id="PTHR10695:SF46">
    <property type="entry name" value="BIFUNCTIONAL COENZYME A SYNTHASE-RELATED"/>
    <property type="match status" value="1"/>
</dbReference>
<dbReference type="CDD" id="cd02022">
    <property type="entry name" value="DPCK"/>
    <property type="match status" value="1"/>
</dbReference>
<dbReference type="NCBIfam" id="TIGR00152">
    <property type="entry name" value="dephospho-CoA kinase"/>
    <property type="match status" value="1"/>
</dbReference>
<keyword evidence="3 5" id="KW-0067">ATP-binding</keyword>
<comment type="similarity">
    <text evidence="1 5">Belongs to the CoaE family.</text>
</comment>
<dbReference type="PANTHER" id="PTHR10695">
    <property type="entry name" value="DEPHOSPHO-COA KINASE-RELATED"/>
    <property type="match status" value="1"/>
</dbReference>
<name>A0ABQ3FUJ5_9BURK</name>
<sequence length="199" mass="20946">MKTLGLTGGIGSGKSTVSAMLVERGAALIDADANARSVTAPGGAAIAPLRAQFGDALITADGALDRARMRELAFRDPAAKRQLEAIVHPLVGELGRQQLEAAREAGHGCVVYDIPLLVESGRWRALLDAVLVVDCRPETQVVRVMARSGLTEEAVRAIMAAQAPRAQRLAAADAIIYNDGISLDALRDAVHRFAEAFGL</sequence>